<dbReference type="EMBL" id="JAULSV010000004">
    <property type="protein sequence ID" value="KAK0645610.1"/>
    <property type="molecule type" value="Genomic_DNA"/>
</dbReference>
<feature type="region of interest" description="Disordered" evidence="1">
    <location>
        <begin position="1"/>
        <end position="57"/>
    </location>
</feature>
<dbReference type="AlphaFoldDB" id="A0AA39Y554"/>
<reference evidence="3" key="1">
    <citation type="submission" date="2023-06" db="EMBL/GenBank/DDBJ databases">
        <title>Genome-scale phylogeny and comparative genomics of the fungal order Sordariales.</title>
        <authorList>
            <consortium name="Lawrence Berkeley National Laboratory"/>
            <person name="Hensen N."/>
            <person name="Bonometti L."/>
            <person name="Westerberg I."/>
            <person name="Brannstrom I.O."/>
            <person name="Guillou S."/>
            <person name="Cros-Aarteil S."/>
            <person name="Calhoun S."/>
            <person name="Haridas S."/>
            <person name="Kuo A."/>
            <person name="Mondo S."/>
            <person name="Pangilinan J."/>
            <person name="Riley R."/>
            <person name="Labutti K."/>
            <person name="Andreopoulos B."/>
            <person name="Lipzen A."/>
            <person name="Chen C."/>
            <person name="Yanf M."/>
            <person name="Daum C."/>
            <person name="Ng V."/>
            <person name="Clum A."/>
            <person name="Steindorff A."/>
            <person name="Ohm R."/>
            <person name="Martin F."/>
            <person name="Silar P."/>
            <person name="Natvig D."/>
            <person name="Lalanne C."/>
            <person name="Gautier V."/>
            <person name="Ament-Velasquez S.L."/>
            <person name="Kruys A."/>
            <person name="Hutchinson M.I."/>
            <person name="Powell A.J."/>
            <person name="Barry K."/>
            <person name="Miller A.N."/>
            <person name="Grigoriev I.V."/>
            <person name="Debuchy R."/>
            <person name="Gladieux P."/>
            <person name="Thoren M.H."/>
            <person name="Johannesson H."/>
        </authorList>
    </citation>
    <scope>NUCLEOTIDE SEQUENCE</scope>
    <source>
        <strain evidence="3">SMH2532-1</strain>
    </source>
</reference>
<feature type="compositionally biased region" description="Pro residues" evidence="1">
    <location>
        <begin position="946"/>
        <end position="956"/>
    </location>
</feature>
<evidence type="ECO:0000259" key="2">
    <source>
        <dbReference type="SMART" id="SM00382"/>
    </source>
</evidence>
<feature type="region of interest" description="Disordered" evidence="1">
    <location>
        <begin position="195"/>
        <end position="241"/>
    </location>
</feature>
<gene>
    <name evidence="3" type="ORF">B0T16DRAFT_328979</name>
</gene>
<dbReference type="PANTHER" id="PTHR46411:SF2">
    <property type="entry name" value="AAA+ ATPASE DOMAIN-CONTAINING PROTEIN"/>
    <property type="match status" value="1"/>
</dbReference>
<dbReference type="InterPro" id="IPR003959">
    <property type="entry name" value="ATPase_AAA_core"/>
</dbReference>
<dbReference type="SMART" id="SM00382">
    <property type="entry name" value="AAA"/>
    <property type="match status" value="1"/>
</dbReference>
<dbReference type="Proteomes" id="UP001174936">
    <property type="component" value="Unassembled WGS sequence"/>
</dbReference>
<feature type="compositionally biased region" description="Polar residues" evidence="1">
    <location>
        <begin position="33"/>
        <end position="47"/>
    </location>
</feature>
<feature type="compositionally biased region" description="Low complexity" evidence="1">
    <location>
        <begin position="920"/>
        <end position="945"/>
    </location>
</feature>
<keyword evidence="4" id="KW-1185">Reference proteome</keyword>
<sequence>MQLATLRAWSEAAEAQKKAKAQESDKAQGEPQGESNTEVPPTPQDKTTPAAGPEPVFSKPSLNRVAWDLFTAQAGLPLVNNDIAKSFAIDVLEGDPVIAFRHHNPYLYRGKHGSSHLPKLDDNAPAPKKKVYARGQGPLPERIRINSRHILRILQKLDADKFADGDGGLVMIRPYKALVYYEDQIRKAYQDLKKKFDPSSNSSSKEAAATQKDTTDGEGSKTDNKPAPGEGEEEEEVSDPLTSSKIALEQLGVLIQFLDNDIQGKFDYVRSEQCQRVTFTDVWYLFRPGDEVIDQGRKQVYRVTGVKSSAHKVIPPWKNYSSASAKSDETPIMIDCVYVDFDGKLLGPVWKSVQIPRFEGEKLISSLPVYPLRLVENRKVISGSVHKSFREALIARGKMFVDVLSVKHMNYNGFTLDTRDEVDGQVMVDFEEAFTSEEREATNEKRGNRWRPTIQSLIGAERQETEDIECTAGCCTRERVLKDSYAEKKRNEDYVNSLIPEEPGHEPPVSIYPHAFRDLKASGETLSDAEFIVMSYRVFGFILRSRKWAKFDLTYLEYVNNSAQRGAGSGQESSPPRETAFDQLVMEQNQKNVILSLIAQHFRDKESATAANEQVDIVRGKGKGLIILLHGAPGVGKTTTAEGVAELFARPLFQITCGDLGTSAELVEASLEKHFSLANRWGCILLLDEADVFLAKRTPQDFKRNGLVSVFLRVLEYYAGVLFLTTNRIGDFDEAFGSRIHISLHYPQLTLKATREIFELNLRLIKQRFADGEKKRTLEVEEAQILHSAEKYWNTHTKLRWNGRQIRNACQTALALAEFDAQGGNHMEIMDANAVVKLSVKHLETVSAAYLEFMRYLEKLYKTDQDRLAHKRGYRARELDGLGVGHGAKKASKLDAISSDDSEDGEDGAHHPTPKKDAVAPPSSFSAPFTSPPSSIAPITTSPGPSASPLPRPAVPPEFNGAMPGMANQVPGMMANPALAYMQQAQMWQNMQAMPNMQSMQNMQPAAWQQAMLQGNMPPFFQQPMNPQGPQGPPPGGADPTGGSMGPGGR</sequence>
<evidence type="ECO:0000313" key="4">
    <source>
        <dbReference type="Proteomes" id="UP001174936"/>
    </source>
</evidence>
<name>A0AA39Y554_9PEZI</name>
<feature type="compositionally biased region" description="Basic and acidic residues" evidence="1">
    <location>
        <begin position="907"/>
        <end position="918"/>
    </location>
</feature>
<evidence type="ECO:0000256" key="1">
    <source>
        <dbReference type="SAM" id="MobiDB-lite"/>
    </source>
</evidence>
<dbReference type="GO" id="GO:0005524">
    <property type="term" value="F:ATP binding"/>
    <property type="evidence" value="ECO:0007669"/>
    <property type="project" value="InterPro"/>
</dbReference>
<comment type="caution">
    <text evidence="3">The sequence shown here is derived from an EMBL/GenBank/DDBJ whole genome shotgun (WGS) entry which is preliminary data.</text>
</comment>
<organism evidence="3 4">
    <name type="scientific">Cercophora newfieldiana</name>
    <dbReference type="NCBI Taxonomy" id="92897"/>
    <lineage>
        <taxon>Eukaryota</taxon>
        <taxon>Fungi</taxon>
        <taxon>Dikarya</taxon>
        <taxon>Ascomycota</taxon>
        <taxon>Pezizomycotina</taxon>
        <taxon>Sordariomycetes</taxon>
        <taxon>Sordariomycetidae</taxon>
        <taxon>Sordariales</taxon>
        <taxon>Lasiosphaeriaceae</taxon>
        <taxon>Cercophora</taxon>
    </lineage>
</organism>
<dbReference type="CDD" id="cd19481">
    <property type="entry name" value="RecA-like_protease"/>
    <property type="match status" value="1"/>
</dbReference>
<dbReference type="InterPro" id="IPR027417">
    <property type="entry name" value="P-loop_NTPase"/>
</dbReference>
<dbReference type="Gene3D" id="3.40.50.300">
    <property type="entry name" value="P-loop containing nucleotide triphosphate hydrolases"/>
    <property type="match status" value="1"/>
</dbReference>
<feature type="compositionally biased region" description="Basic and acidic residues" evidence="1">
    <location>
        <begin position="14"/>
        <end position="28"/>
    </location>
</feature>
<dbReference type="GO" id="GO:0016887">
    <property type="term" value="F:ATP hydrolysis activity"/>
    <property type="evidence" value="ECO:0007669"/>
    <property type="project" value="InterPro"/>
</dbReference>
<feature type="compositionally biased region" description="Low complexity" evidence="1">
    <location>
        <begin position="1017"/>
        <end position="1029"/>
    </location>
</feature>
<accession>A0AA39Y554</accession>
<dbReference type="InterPro" id="IPR054289">
    <property type="entry name" value="DUF7025"/>
</dbReference>
<dbReference type="InterPro" id="IPR003593">
    <property type="entry name" value="AAA+_ATPase"/>
</dbReference>
<feature type="region of interest" description="Disordered" evidence="1">
    <location>
        <begin position="890"/>
        <end position="963"/>
    </location>
</feature>
<feature type="domain" description="AAA+ ATPase" evidence="2">
    <location>
        <begin position="623"/>
        <end position="750"/>
    </location>
</feature>
<feature type="compositionally biased region" description="Basic and acidic residues" evidence="1">
    <location>
        <begin position="213"/>
        <end position="224"/>
    </location>
</feature>
<protein>
    <recommendedName>
        <fullName evidence="2">AAA+ ATPase domain-containing protein</fullName>
    </recommendedName>
</protein>
<feature type="region of interest" description="Disordered" evidence="1">
    <location>
        <begin position="113"/>
        <end position="133"/>
    </location>
</feature>
<dbReference type="PANTHER" id="PTHR46411">
    <property type="entry name" value="FAMILY ATPASE, PUTATIVE-RELATED"/>
    <property type="match status" value="1"/>
</dbReference>
<feature type="compositionally biased region" description="Gly residues" evidence="1">
    <location>
        <begin position="1039"/>
        <end position="1050"/>
    </location>
</feature>
<dbReference type="InterPro" id="IPR056599">
    <property type="entry name" value="AAA_lid_fung"/>
</dbReference>
<dbReference type="Pfam" id="PF00004">
    <property type="entry name" value="AAA"/>
    <property type="match status" value="1"/>
</dbReference>
<proteinExistence type="predicted"/>
<dbReference type="Pfam" id="PF22942">
    <property type="entry name" value="DUF7025"/>
    <property type="match status" value="1"/>
</dbReference>
<dbReference type="Pfam" id="PF23232">
    <property type="entry name" value="AAA_lid_13"/>
    <property type="match status" value="1"/>
</dbReference>
<feature type="region of interest" description="Disordered" evidence="1">
    <location>
        <begin position="1017"/>
        <end position="1050"/>
    </location>
</feature>
<dbReference type="SUPFAM" id="SSF52540">
    <property type="entry name" value="P-loop containing nucleoside triphosphate hydrolases"/>
    <property type="match status" value="1"/>
</dbReference>
<evidence type="ECO:0000313" key="3">
    <source>
        <dbReference type="EMBL" id="KAK0645610.1"/>
    </source>
</evidence>